<proteinExistence type="predicted"/>
<dbReference type="AlphaFoldDB" id="Q8ETN9"/>
<name>Q8ETN9_OCEIH</name>
<evidence type="ECO:0000256" key="5">
    <source>
        <dbReference type="SAM" id="Phobius"/>
    </source>
</evidence>
<organism evidence="6 7">
    <name type="scientific">Oceanobacillus iheyensis (strain DSM 14371 / CIP 107618 / JCM 11309 / KCTC 3954 / HTE831)</name>
    <dbReference type="NCBI Taxonomy" id="221109"/>
    <lineage>
        <taxon>Bacteria</taxon>
        <taxon>Bacillati</taxon>
        <taxon>Bacillota</taxon>
        <taxon>Bacilli</taxon>
        <taxon>Bacillales</taxon>
        <taxon>Bacillaceae</taxon>
        <taxon>Oceanobacillus</taxon>
    </lineage>
</organism>
<sequence length="77" mass="8917">MDKATVTRTLVLFIALINQILVTFDLNPIPGNETIWYEIITTILVFGAATWSWFKNNYITLRGRKQKDILKEHHLTG</sequence>
<evidence type="ECO:0000256" key="1">
    <source>
        <dbReference type="ARBA" id="ARBA00004370"/>
    </source>
</evidence>
<keyword evidence="7" id="KW-1185">Reference proteome</keyword>
<evidence type="ECO:0000256" key="2">
    <source>
        <dbReference type="ARBA" id="ARBA00022692"/>
    </source>
</evidence>
<dbReference type="KEGG" id="oih:OB0219"/>
<evidence type="ECO:0000256" key="4">
    <source>
        <dbReference type="ARBA" id="ARBA00023136"/>
    </source>
</evidence>
<comment type="subcellular location">
    <subcellularLocation>
        <location evidence="1">Membrane</location>
    </subcellularLocation>
</comment>
<dbReference type="PhylomeDB" id="Q8ETN9"/>
<feature type="transmembrane region" description="Helical" evidence="5">
    <location>
        <begin position="35"/>
        <end position="54"/>
    </location>
</feature>
<dbReference type="eggNOG" id="ENOG5033B7V">
    <property type="taxonomic scope" value="Bacteria"/>
</dbReference>
<dbReference type="HOGENOM" id="CLU_174074_2_1_9"/>
<dbReference type="Proteomes" id="UP000000822">
    <property type="component" value="Chromosome"/>
</dbReference>
<dbReference type="STRING" id="221109.gene:10732416"/>
<keyword evidence="4 5" id="KW-0472">Membrane</keyword>
<accession>Q8ETN9</accession>
<dbReference type="OrthoDB" id="2405362at2"/>
<dbReference type="EMBL" id="BA000028">
    <property type="protein sequence ID" value="BAC12175.1"/>
    <property type="molecule type" value="Genomic_DNA"/>
</dbReference>
<gene>
    <name evidence="6" type="ordered locus">OB0219</name>
</gene>
<evidence type="ECO:0000256" key="3">
    <source>
        <dbReference type="ARBA" id="ARBA00022989"/>
    </source>
</evidence>
<keyword evidence="3 5" id="KW-1133">Transmembrane helix</keyword>
<keyword evidence="2 5" id="KW-0812">Transmembrane</keyword>
<dbReference type="NCBIfam" id="TIGR01592">
    <property type="entry name" value="holin_SPP1"/>
    <property type="match status" value="1"/>
</dbReference>
<protein>
    <submittedName>
        <fullName evidence="6">Holin protein</fullName>
    </submittedName>
</protein>
<feature type="transmembrane region" description="Helical" evidence="5">
    <location>
        <begin position="9"/>
        <end position="29"/>
    </location>
</feature>
<evidence type="ECO:0000313" key="6">
    <source>
        <dbReference type="EMBL" id="BAC12175.1"/>
    </source>
</evidence>
<evidence type="ECO:0000313" key="7">
    <source>
        <dbReference type="Proteomes" id="UP000000822"/>
    </source>
</evidence>
<dbReference type="Pfam" id="PF04688">
    <property type="entry name" value="Holin_SPP1"/>
    <property type="match status" value="1"/>
</dbReference>
<dbReference type="InterPro" id="IPR006479">
    <property type="entry name" value="Holin"/>
</dbReference>
<dbReference type="RefSeq" id="WP_011064620.1">
    <property type="nucleotide sequence ID" value="NC_004193.1"/>
</dbReference>
<dbReference type="GO" id="GO:0016020">
    <property type="term" value="C:membrane"/>
    <property type="evidence" value="ECO:0007669"/>
    <property type="project" value="UniProtKB-SubCell"/>
</dbReference>
<reference evidence="6 7" key="2">
    <citation type="journal article" date="2002" name="Nucleic Acids Res.">
        <title>Genome sequence of Oceanobacillus iheyensis isolated from the Iheya Ridge and its unexpected adaptive capabilities to extreme environments.</title>
        <authorList>
            <person name="Takami H."/>
            <person name="Takaki Y."/>
            <person name="Uchiyama I."/>
        </authorList>
    </citation>
    <scope>NUCLEOTIDE SEQUENCE [LARGE SCALE GENOMIC DNA]</scope>
    <source>
        <strain evidence="7">DSM 14371 / CIP 107618 / JCM 11309 / KCTC 3954 / HTE831</strain>
    </source>
</reference>
<reference evidence="6 7" key="1">
    <citation type="journal article" date="2001" name="FEMS Microbiol. Lett.">
        <title>Oceanobacillus iheyensis gen. nov., sp. nov., a deep-sea extremely halotolerant and alkaliphilic species isolated from a depth of 1050 m on the Iheya Ridge.</title>
        <authorList>
            <person name="Lu J."/>
            <person name="Nogi Y."/>
            <person name="Takami H."/>
        </authorList>
    </citation>
    <scope>NUCLEOTIDE SEQUENCE [LARGE SCALE GENOMIC DNA]</scope>
    <source>
        <strain evidence="7">DSM 14371 / CIP 107618 / JCM 11309 / KCTC 3954 / HTE831</strain>
    </source>
</reference>